<evidence type="ECO:0000256" key="1">
    <source>
        <dbReference type="ARBA" id="ARBA00022729"/>
    </source>
</evidence>
<feature type="non-terminal residue" evidence="4">
    <location>
        <position position="110"/>
    </location>
</feature>
<keyword evidence="1" id="KW-0732">Signal</keyword>
<evidence type="ECO:0000256" key="2">
    <source>
        <dbReference type="ARBA" id="ARBA00023180"/>
    </source>
</evidence>
<dbReference type="OrthoDB" id="8195838at2759"/>
<dbReference type="InterPro" id="IPR026664">
    <property type="entry name" value="Stereocilin-rel"/>
</dbReference>
<dbReference type="GO" id="GO:0007160">
    <property type="term" value="P:cell-matrix adhesion"/>
    <property type="evidence" value="ECO:0007669"/>
    <property type="project" value="TreeGrafter"/>
</dbReference>
<evidence type="ECO:0000313" key="3">
    <source>
        <dbReference type="Proteomes" id="UP000245341"/>
    </source>
</evidence>
<dbReference type="PANTHER" id="PTHR23412">
    <property type="entry name" value="STEREOCILIN RELATED"/>
    <property type="match status" value="1"/>
</dbReference>
<proteinExistence type="predicted"/>
<organism evidence="3 4">
    <name type="scientific">Leptonychotes weddellii</name>
    <name type="common">Weddell seal</name>
    <name type="synonym">Otaria weddellii</name>
    <dbReference type="NCBI Taxonomy" id="9713"/>
    <lineage>
        <taxon>Eukaryota</taxon>
        <taxon>Metazoa</taxon>
        <taxon>Chordata</taxon>
        <taxon>Craniata</taxon>
        <taxon>Vertebrata</taxon>
        <taxon>Euteleostomi</taxon>
        <taxon>Mammalia</taxon>
        <taxon>Eutheria</taxon>
        <taxon>Laurasiatheria</taxon>
        <taxon>Carnivora</taxon>
        <taxon>Caniformia</taxon>
        <taxon>Pinnipedia</taxon>
        <taxon>Phocidae</taxon>
        <taxon>Monachinae</taxon>
        <taxon>Lobodontini</taxon>
        <taxon>Leptonychotes</taxon>
    </lineage>
</organism>
<accession>A0A7F8QEX6</accession>
<dbReference type="Proteomes" id="UP000245341">
    <property type="component" value="Unplaced"/>
</dbReference>
<dbReference type="GeneID" id="115939134"/>
<reference evidence="4" key="1">
    <citation type="submission" date="2025-08" db="UniProtKB">
        <authorList>
            <consortium name="RefSeq"/>
        </authorList>
    </citation>
    <scope>IDENTIFICATION</scope>
    <source>
        <tissue evidence="4">Liver</tissue>
    </source>
</reference>
<keyword evidence="2" id="KW-0325">Glycoprotein</keyword>
<evidence type="ECO:0000313" key="4">
    <source>
        <dbReference type="RefSeq" id="XP_030879236.1"/>
    </source>
</evidence>
<protein>
    <submittedName>
        <fullName evidence="4">Otoancorin-like</fullName>
    </submittedName>
</protein>
<dbReference type="KEGG" id="lww:115939134"/>
<dbReference type="PANTHER" id="PTHR23412:SF18">
    <property type="entry name" value="OTOANCORIN"/>
    <property type="match status" value="1"/>
</dbReference>
<dbReference type="GO" id="GO:0009986">
    <property type="term" value="C:cell surface"/>
    <property type="evidence" value="ECO:0007669"/>
    <property type="project" value="TreeGrafter"/>
</dbReference>
<sequence length="110" mass="12352">MAPSSGDIFKLAEANACWAPQDLLCMEEHTFIRNVELLGAVRGFSPPQLMTLKEKAVQVWDMPSYWKEYHITSLGRIALALNESELQQLDLSSIDTVASLSRQTEWTPGQ</sequence>
<dbReference type="AlphaFoldDB" id="A0A7F8QEX6"/>
<name>A0A7F8QEX6_LEPWE</name>
<dbReference type="RefSeq" id="XP_030879236.1">
    <property type="nucleotide sequence ID" value="XM_031023376.1"/>
</dbReference>
<gene>
    <name evidence="4" type="primary">LOC115939134</name>
</gene>
<keyword evidence="3" id="KW-1185">Reference proteome</keyword>